<dbReference type="EMBL" id="JAEQNA010000005">
    <property type="protein sequence ID" value="MBL0421491.1"/>
    <property type="molecule type" value="Genomic_DNA"/>
</dbReference>
<dbReference type="Proteomes" id="UP000613011">
    <property type="component" value="Unassembled WGS sequence"/>
</dbReference>
<evidence type="ECO:0000313" key="1">
    <source>
        <dbReference type="EMBL" id="MBL0421491.1"/>
    </source>
</evidence>
<organism evidence="1 2">
    <name type="scientific">Ramlibacter aurantiacus</name>
    <dbReference type="NCBI Taxonomy" id="2801330"/>
    <lineage>
        <taxon>Bacteria</taxon>
        <taxon>Pseudomonadati</taxon>
        <taxon>Pseudomonadota</taxon>
        <taxon>Betaproteobacteria</taxon>
        <taxon>Burkholderiales</taxon>
        <taxon>Comamonadaceae</taxon>
        <taxon>Ramlibacter</taxon>
    </lineage>
</organism>
<reference evidence="1" key="1">
    <citation type="submission" date="2021-01" db="EMBL/GenBank/DDBJ databases">
        <title>Ramlibacter sp. strain AW1 16S ribosomal RNA gene Genome sequencing and assembly.</title>
        <authorList>
            <person name="Kang M."/>
        </authorList>
    </citation>
    <scope>NUCLEOTIDE SEQUENCE</scope>
    <source>
        <strain evidence="1">AW1</strain>
    </source>
</reference>
<accession>A0A937D7Z4</accession>
<evidence type="ECO:0000313" key="2">
    <source>
        <dbReference type="Proteomes" id="UP000613011"/>
    </source>
</evidence>
<comment type="caution">
    <text evidence="1">The sequence shown here is derived from an EMBL/GenBank/DDBJ whole genome shotgun (WGS) entry which is preliminary data.</text>
</comment>
<protein>
    <recommendedName>
        <fullName evidence="3">ATPase with chaperone activity</fullName>
    </recommendedName>
</protein>
<proteinExistence type="predicted"/>
<name>A0A937D7Z4_9BURK</name>
<sequence length="106" mass="11340">MDDPNQIDVPPSFIALYTTPSGQRLLQPIAFVRERYELCEDLAQLLTQRAAAIQFGSHRSPAEVLGQMGATLAAGESPVQPAEAAWVISRLAELLDWPAPAPASGA</sequence>
<gene>
    <name evidence="1" type="ORF">JI739_14125</name>
</gene>
<dbReference type="RefSeq" id="WP_201684571.1">
    <property type="nucleotide sequence ID" value="NZ_JAEQNA010000005.1"/>
</dbReference>
<dbReference type="AlphaFoldDB" id="A0A937D7Z4"/>
<keyword evidence="2" id="KW-1185">Reference proteome</keyword>
<evidence type="ECO:0008006" key="3">
    <source>
        <dbReference type="Google" id="ProtNLM"/>
    </source>
</evidence>